<dbReference type="OrthoDB" id="5192631at2"/>
<feature type="transmembrane region" description="Helical" evidence="1">
    <location>
        <begin position="84"/>
        <end position="106"/>
    </location>
</feature>
<gene>
    <name evidence="2" type="ordered locus">Celgi_0016</name>
</gene>
<evidence type="ECO:0000313" key="2">
    <source>
        <dbReference type="EMBL" id="AEI10550.1"/>
    </source>
</evidence>
<sequence length="247" mass="25078">MTTDPAGAAPAHDELTPHVDQPWTDALVLELRLQGVAGATIGGVLSEVEAHVVDSGQDARTAFGDPVAYARSLALAPDPGQGVLATWGTVGAMLTQIAGMALVLTGTRGLVEGAGAELTWGALGSAAVLVGLIAALVRWGGAVLRLGMRSWWRFALLWAAASAVTVAPFVLLRAVAATLPAALVLGVGAVLLLGGAGVSLARSRSDSDPVTSPLASDPDPRRRAPLLLDLMVPLTTLVLVAVTLLLT</sequence>
<dbReference type="Proteomes" id="UP000000485">
    <property type="component" value="Chromosome"/>
</dbReference>
<keyword evidence="1" id="KW-0472">Membrane</keyword>
<feature type="transmembrane region" description="Helical" evidence="1">
    <location>
        <begin position="177"/>
        <end position="201"/>
    </location>
</feature>
<evidence type="ECO:0000256" key="1">
    <source>
        <dbReference type="SAM" id="Phobius"/>
    </source>
</evidence>
<organism evidence="2 3">
    <name type="scientific">Cellulomonas gilvus (strain ATCC 13127 / NRRL B-14078)</name>
    <name type="common">Cellvibrio gilvus</name>
    <dbReference type="NCBI Taxonomy" id="593907"/>
    <lineage>
        <taxon>Bacteria</taxon>
        <taxon>Bacillati</taxon>
        <taxon>Actinomycetota</taxon>
        <taxon>Actinomycetes</taxon>
        <taxon>Micrococcales</taxon>
        <taxon>Cellulomonadaceae</taxon>
        <taxon>Cellulomonas</taxon>
    </lineage>
</organism>
<dbReference type="KEGG" id="cga:Celgi_0016"/>
<dbReference type="eggNOG" id="ENOG50331NI">
    <property type="taxonomic scope" value="Bacteria"/>
</dbReference>
<dbReference type="RefSeq" id="WP_013882080.1">
    <property type="nucleotide sequence ID" value="NC_015671.1"/>
</dbReference>
<protein>
    <submittedName>
        <fullName evidence="2">Uncharacterized protein</fullName>
    </submittedName>
</protein>
<reference evidence="3" key="1">
    <citation type="submission" date="2011-04" db="EMBL/GenBank/DDBJ databases">
        <title>Complete sequence of Cellvibrio gilvus ATCC 13127.</title>
        <authorList>
            <person name="Lucas S."/>
            <person name="Han J."/>
            <person name="Lapidus A."/>
            <person name="Cheng J.-F."/>
            <person name="Goodwin L."/>
            <person name="Pitluck S."/>
            <person name="Peters L."/>
            <person name="Munk A."/>
            <person name="Detter J.C."/>
            <person name="Han C."/>
            <person name="Tapia R."/>
            <person name="Land M."/>
            <person name="Hauser L."/>
            <person name="Kyrpides N."/>
            <person name="Ivanova N."/>
            <person name="Ovchinnikova G."/>
            <person name="Pagani I."/>
            <person name="Mead D."/>
            <person name="Brumm P."/>
            <person name="Woyke T."/>
        </authorList>
    </citation>
    <scope>NUCLEOTIDE SEQUENCE [LARGE SCALE GENOMIC DNA]</scope>
    <source>
        <strain evidence="3">ATCC 13127 / NRRL B-14078</strain>
    </source>
</reference>
<proteinExistence type="predicted"/>
<keyword evidence="1" id="KW-1133">Transmembrane helix</keyword>
<feature type="transmembrane region" description="Helical" evidence="1">
    <location>
        <begin position="151"/>
        <end position="171"/>
    </location>
</feature>
<dbReference type="STRING" id="593907.Celgi_0016"/>
<name>F8A230_CELGA</name>
<keyword evidence="1" id="KW-0812">Transmembrane</keyword>
<feature type="transmembrane region" description="Helical" evidence="1">
    <location>
        <begin position="118"/>
        <end position="139"/>
    </location>
</feature>
<dbReference type="HOGENOM" id="CLU_1145584_0_0_11"/>
<feature type="transmembrane region" description="Helical" evidence="1">
    <location>
        <begin position="226"/>
        <end position="246"/>
    </location>
</feature>
<evidence type="ECO:0000313" key="3">
    <source>
        <dbReference type="Proteomes" id="UP000000485"/>
    </source>
</evidence>
<dbReference type="AlphaFoldDB" id="F8A230"/>
<keyword evidence="3" id="KW-1185">Reference proteome</keyword>
<accession>F8A230</accession>
<dbReference type="EMBL" id="CP002665">
    <property type="protein sequence ID" value="AEI10550.1"/>
    <property type="molecule type" value="Genomic_DNA"/>
</dbReference>